<keyword evidence="8 10" id="KW-0472">Membrane</keyword>
<comment type="catalytic activity">
    <reaction evidence="9 10">
        <text>4 Fe(II)-[cytochrome c] + O2 + 8 H(+)(in) = 4 Fe(III)-[cytochrome c] + 2 H2O + 4 H(+)(out)</text>
        <dbReference type="Rhea" id="RHEA:11436"/>
        <dbReference type="Rhea" id="RHEA-COMP:10350"/>
        <dbReference type="Rhea" id="RHEA-COMP:14399"/>
        <dbReference type="ChEBI" id="CHEBI:15377"/>
        <dbReference type="ChEBI" id="CHEBI:15378"/>
        <dbReference type="ChEBI" id="CHEBI:15379"/>
        <dbReference type="ChEBI" id="CHEBI:29033"/>
        <dbReference type="ChEBI" id="CHEBI:29034"/>
        <dbReference type="EC" id="7.1.1.9"/>
    </reaction>
</comment>
<organism evidence="12 13">
    <name type="scientific">Demequina zhanjiangensis</name>
    <dbReference type="NCBI Taxonomy" id="3051659"/>
    <lineage>
        <taxon>Bacteria</taxon>
        <taxon>Bacillati</taxon>
        <taxon>Actinomycetota</taxon>
        <taxon>Actinomycetes</taxon>
        <taxon>Micrococcales</taxon>
        <taxon>Demequinaceae</taxon>
        <taxon>Demequina</taxon>
    </lineage>
</organism>
<reference evidence="12" key="1">
    <citation type="submission" date="2023-06" db="EMBL/GenBank/DDBJ databases">
        <title>SYSU T00b26.</title>
        <authorList>
            <person name="Gao L."/>
            <person name="Fang B.-Z."/>
            <person name="Li W.-J."/>
        </authorList>
    </citation>
    <scope>NUCLEOTIDE SEQUENCE</scope>
    <source>
        <strain evidence="12">SYSU T00b26</strain>
    </source>
</reference>
<protein>
    <recommendedName>
        <fullName evidence="10">Cytochrome c oxidase polypeptide 4</fullName>
        <ecNumber evidence="10">7.1.1.9</ecNumber>
    </recommendedName>
    <alternativeName>
        <fullName evidence="10">Cytochrome aa3 subunit 4</fullName>
    </alternativeName>
    <alternativeName>
        <fullName evidence="10">Cytochrome c oxidase polypeptide IV</fullName>
    </alternativeName>
</protein>
<evidence type="ECO:0000256" key="8">
    <source>
        <dbReference type="ARBA" id="ARBA00023136"/>
    </source>
</evidence>
<evidence type="ECO:0000313" key="12">
    <source>
        <dbReference type="EMBL" id="MDN4472681.1"/>
    </source>
</evidence>
<keyword evidence="6 10" id="KW-1278">Translocase</keyword>
<feature type="transmembrane region" description="Helical" evidence="11">
    <location>
        <begin position="105"/>
        <end position="124"/>
    </location>
</feature>
<evidence type="ECO:0000256" key="7">
    <source>
        <dbReference type="ARBA" id="ARBA00022989"/>
    </source>
</evidence>
<dbReference type="EMBL" id="JAUHPV010000003">
    <property type="protein sequence ID" value="MDN4472681.1"/>
    <property type="molecule type" value="Genomic_DNA"/>
</dbReference>
<evidence type="ECO:0000256" key="2">
    <source>
        <dbReference type="ARBA" id="ARBA00004651"/>
    </source>
</evidence>
<comment type="function">
    <text evidence="1 10">Part of cytochrome c oxidase, its function is unknown.</text>
</comment>
<proteinExistence type="inferred from homology"/>
<accession>A0ABT8G0K7</accession>
<keyword evidence="7 11" id="KW-1133">Transmembrane helix</keyword>
<evidence type="ECO:0000256" key="9">
    <source>
        <dbReference type="ARBA" id="ARBA00047816"/>
    </source>
</evidence>
<evidence type="ECO:0000256" key="1">
    <source>
        <dbReference type="ARBA" id="ARBA00002536"/>
    </source>
</evidence>
<dbReference type="InterPro" id="IPR021050">
    <property type="entry name" value="Cyt_c_oxidase_su4_actinobac"/>
</dbReference>
<comment type="subunit">
    <text evidence="10">Associates with subunits I, II and III to form cytochrome c oxidase.</text>
</comment>
<comment type="subcellular location">
    <subcellularLocation>
        <location evidence="2">Cell membrane</location>
        <topology evidence="2">Multi-pass membrane protein</topology>
    </subcellularLocation>
</comment>
<evidence type="ECO:0000256" key="6">
    <source>
        <dbReference type="ARBA" id="ARBA00022967"/>
    </source>
</evidence>
<keyword evidence="4 10" id="KW-1003">Cell membrane</keyword>
<evidence type="ECO:0000256" key="4">
    <source>
        <dbReference type="ARBA" id="ARBA00022475"/>
    </source>
</evidence>
<dbReference type="Proteomes" id="UP001172738">
    <property type="component" value="Unassembled WGS sequence"/>
</dbReference>
<comment type="similarity">
    <text evidence="3 10">Belongs to the cytochrome c oxidase bacterial subunit CtaF family.</text>
</comment>
<comment type="caution">
    <text evidence="12">The sequence shown here is derived from an EMBL/GenBank/DDBJ whole genome shotgun (WGS) entry which is preliminary data.</text>
</comment>
<dbReference type="RefSeq" id="WP_301127449.1">
    <property type="nucleotide sequence ID" value="NZ_JAUHPV010000003.1"/>
</dbReference>
<keyword evidence="13" id="KW-1185">Reference proteome</keyword>
<dbReference type="PIRSF" id="PIRSF017385">
    <property type="entry name" value="CtaF"/>
    <property type="match status" value="1"/>
</dbReference>
<feature type="transmembrane region" description="Helical" evidence="11">
    <location>
        <begin position="7"/>
        <end position="25"/>
    </location>
</feature>
<dbReference type="Pfam" id="PF12270">
    <property type="entry name" value="Cyt_c_ox_IV"/>
    <property type="match status" value="1"/>
</dbReference>
<gene>
    <name evidence="12" type="ORF">QQX04_06700</name>
</gene>
<feature type="transmembrane region" description="Helical" evidence="11">
    <location>
        <begin position="31"/>
        <end position="51"/>
    </location>
</feature>
<evidence type="ECO:0000256" key="11">
    <source>
        <dbReference type="SAM" id="Phobius"/>
    </source>
</evidence>
<evidence type="ECO:0000256" key="10">
    <source>
        <dbReference type="PIRNR" id="PIRNR017385"/>
    </source>
</evidence>
<name>A0ABT8G0K7_9MICO</name>
<dbReference type="EC" id="7.1.1.9" evidence="10"/>
<evidence type="ECO:0000256" key="5">
    <source>
        <dbReference type="ARBA" id="ARBA00022692"/>
    </source>
</evidence>
<keyword evidence="5 11" id="KW-0812">Transmembrane</keyword>
<evidence type="ECO:0000256" key="3">
    <source>
        <dbReference type="ARBA" id="ARBA00006870"/>
    </source>
</evidence>
<evidence type="ECO:0000313" key="13">
    <source>
        <dbReference type="Proteomes" id="UP001172738"/>
    </source>
</evidence>
<sequence length="133" mass="14752">MKIESNIFLLPGAFFLLVAFIYGWLTDFSEMVGFPAILLTAGLALMVGIYFKMLERRHGARPEDRHDAEIEELSGDQGFYAPWSWWPLVLAAGAALSFVSLAVGWWLMVPAAIVGLVGLVGWVMEFSTGRFAH</sequence>